<evidence type="ECO:0000256" key="2">
    <source>
        <dbReference type="SAM" id="Phobius"/>
    </source>
</evidence>
<organism evidence="3 4">
    <name type="scientific">Adineta ricciae</name>
    <name type="common">Rotifer</name>
    <dbReference type="NCBI Taxonomy" id="249248"/>
    <lineage>
        <taxon>Eukaryota</taxon>
        <taxon>Metazoa</taxon>
        <taxon>Spiralia</taxon>
        <taxon>Gnathifera</taxon>
        <taxon>Rotifera</taxon>
        <taxon>Eurotatoria</taxon>
        <taxon>Bdelloidea</taxon>
        <taxon>Adinetida</taxon>
        <taxon>Adinetidae</taxon>
        <taxon>Adineta</taxon>
    </lineage>
</organism>
<dbReference type="OrthoDB" id="10003530at2759"/>
<protein>
    <submittedName>
        <fullName evidence="3">Uncharacterized protein</fullName>
    </submittedName>
</protein>
<feature type="transmembrane region" description="Helical" evidence="2">
    <location>
        <begin position="227"/>
        <end position="248"/>
    </location>
</feature>
<accession>A0A813PP46</accession>
<feature type="region of interest" description="Disordered" evidence="1">
    <location>
        <begin position="1"/>
        <end position="49"/>
    </location>
</feature>
<evidence type="ECO:0000313" key="3">
    <source>
        <dbReference type="EMBL" id="CAF0754000.1"/>
    </source>
</evidence>
<reference evidence="3" key="1">
    <citation type="submission" date="2021-02" db="EMBL/GenBank/DDBJ databases">
        <authorList>
            <person name="Nowell W R."/>
        </authorList>
    </citation>
    <scope>NUCLEOTIDE SEQUENCE</scope>
</reference>
<name>A0A813PP46_ADIRI</name>
<feature type="compositionally biased region" description="Basic and acidic residues" evidence="1">
    <location>
        <begin position="84"/>
        <end position="94"/>
    </location>
</feature>
<comment type="caution">
    <text evidence="3">The sequence shown here is derived from an EMBL/GenBank/DDBJ whole genome shotgun (WGS) entry which is preliminary data.</text>
</comment>
<dbReference type="Proteomes" id="UP000663852">
    <property type="component" value="Unassembled WGS sequence"/>
</dbReference>
<proteinExistence type="predicted"/>
<evidence type="ECO:0000313" key="4">
    <source>
        <dbReference type="Proteomes" id="UP000663852"/>
    </source>
</evidence>
<feature type="region of interest" description="Disordered" evidence="1">
    <location>
        <begin position="81"/>
        <end position="105"/>
    </location>
</feature>
<feature type="compositionally biased region" description="Polar residues" evidence="1">
    <location>
        <begin position="1"/>
        <end position="16"/>
    </location>
</feature>
<dbReference type="AlphaFoldDB" id="A0A813PP46"/>
<keyword evidence="2" id="KW-0472">Membrane</keyword>
<keyword evidence="2" id="KW-0812">Transmembrane</keyword>
<gene>
    <name evidence="3" type="ORF">EDS130_LOCUS2440</name>
</gene>
<sequence length="253" mass="29067">MLTTDPQLLHVPQQSANRKRNFNADNHVSIPRAHSPSSKKSVLISRRRHSTPQVSTLRFVELKSPQLHPFVKQYYVNARTTRTMHKDPNGKSDLMKSPPRPATLVKPRYPEERTARLLPTPTSLCLNNDIVLPVAKKNRSTIVETPSPATCDLQTINHSEVSKKRWNRREKAFSLDLDSDVFRSNEESIENYTNTRDTAKRCKCCFGKCFCRFSYCNLQQCHYSCTLSCWVVCVLLASALLIGTFLFIEYSFR</sequence>
<keyword evidence="2" id="KW-1133">Transmembrane helix</keyword>
<evidence type="ECO:0000256" key="1">
    <source>
        <dbReference type="SAM" id="MobiDB-lite"/>
    </source>
</evidence>
<dbReference type="EMBL" id="CAJNOJ010000006">
    <property type="protein sequence ID" value="CAF0754000.1"/>
    <property type="molecule type" value="Genomic_DNA"/>
</dbReference>